<keyword evidence="2" id="KW-0813">Transport</keyword>
<dbReference type="EMBL" id="CP009706">
    <property type="protein sequence ID" value="AIU73538.1"/>
    <property type="molecule type" value="Genomic_DNA"/>
</dbReference>
<dbReference type="RefSeq" id="WP_025797855.1">
    <property type="nucleotide sequence ID" value="NZ_CP009706.1"/>
</dbReference>
<organism evidence="8 9">
    <name type="scientific">Hafnia alvei FB1</name>
    <dbReference type="NCBI Taxonomy" id="1453496"/>
    <lineage>
        <taxon>Bacteria</taxon>
        <taxon>Pseudomonadati</taxon>
        <taxon>Pseudomonadota</taxon>
        <taxon>Gammaproteobacteria</taxon>
        <taxon>Enterobacterales</taxon>
        <taxon>Hafniaceae</taxon>
        <taxon>Hafnia</taxon>
    </lineage>
</organism>
<evidence type="ECO:0000256" key="5">
    <source>
        <dbReference type="ARBA" id="ARBA00022683"/>
    </source>
</evidence>
<dbReference type="CDD" id="cd00211">
    <property type="entry name" value="PTS_IIA_fru"/>
    <property type="match status" value="1"/>
</dbReference>
<dbReference type="PATRIC" id="fig|1453496.5.peg.3030"/>
<dbReference type="Gene3D" id="3.40.930.10">
    <property type="entry name" value="Mannitol-specific EII, Chain A"/>
    <property type="match status" value="1"/>
</dbReference>
<keyword evidence="4" id="KW-0808">Transferase</keyword>
<dbReference type="InterPro" id="IPR002178">
    <property type="entry name" value="PTS_EIIA_type-2_dom"/>
</dbReference>
<dbReference type="PROSITE" id="PS51094">
    <property type="entry name" value="PTS_EIIA_TYPE_2"/>
    <property type="match status" value="1"/>
</dbReference>
<dbReference type="Pfam" id="PF00359">
    <property type="entry name" value="PTS_EIIA_2"/>
    <property type="match status" value="1"/>
</dbReference>
<dbReference type="KEGG" id="hav:AT03_14825"/>
<dbReference type="OrthoDB" id="1634238at2"/>
<dbReference type="GO" id="GO:0005737">
    <property type="term" value="C:cytoplasm"/>
    <property type="evidence" value="ECO:0007669"/>
    <property type="project" value="UniProtKB-SubCell"/>
</dbReference>
<evidence type="ECO:0000256" key="6">
    <source>
        <dbReference type="ARBA" id="ARBA00022777"/>
    </source>
</evidence>
<reference evidence="8 9" key="1">
    <citation type="journal article" date="2014" name="Gut Pathog.">
        <title>Gene clusters of Hafnia alvei strain FB1 important in survival and pathogenesis: a draft genome perspective.</title>
        <authorList>
            <person name="Tan J.Y."/>
            <person name="Yin W.F."/>
            <person name="Chan K.G."/>
        </authorList>
    </citation>
    <scope>NUCLEOTIDE SEQUENCE [LARGE SCALE GENOMIC DNA]</scope>
    <source>
        <strain evidence="8 9">FB1</strain>
    </source>
</reference>
<evidence type="ECO:0000256" key="4">
    <source>
        <dbReference type="ARBA" id="ARBA00022679"/>
    </source>
</evidence>
<feature type="domain" description="PTS EIIA type-2" evidence="7">
    <location>
        <begin position="4"/>
        <end position="147"/>
    </location>
</feature>
<comment type="subcellular location">
    <subcellularLocation>
        <location evidence="1">Cytoplasm</location>
    </subcellularLocation>
</comment>
<gene>
    <name evidence="8" type="ORF">AT03_14825</name>
</gene>
<dbReference type="GO" id="GO:0016301">
    <property type="term" value="F:kinase activity"/>
    <property type="evidence" value="ECO:0007669"/>
    <property type="project" value="UniProtKB-KW"/>
</dbReference>
<evidence type="ECO:0000256" key="3">
    <source>
        <dbReference type="ARBA" id="ARBA00022490"/>
    </source>
</evidence>
<dbReference type="InterPro" id="IPR016152">
    <property type="entry name" value="PTrfase/Anion_transptr"/>
</dbReference>
<keyword evidence="3" id="KW-0963">Cytoplasm</keyword>
<evidence type="ECO:0000313" key="8">
    <source>
        <dbReference type="EMBL" id="AIU73538.1"/>
    </source>
</evidence>
<dbReference type="HOGENOM" id="CLU_072531_2_0_6"/>
<dbReference type="InterPro" id="IPR051351">
    <property type="entry name" value="Ascorbate-PTS_EIIA_comp"/>
</dbReference>
<evidence type="ECO:0000259" key="7">
    <source>
        <dbReference type="PROSITE" id="PS51094"/>
    </source>
</evidence>
<dbReference type="PANTHER" id="PTHR36203">
    <property type="entry name" value="ASCORBATE-SPECIFIC PTS SYSTEM EIIA COMPONENT"/>
    <property type="match status" value="1"/>
</dbReference>
<evidence type="ECO:0000256" key="1">
    <source>
        <dbReference type="ARBA" id="ARBA00004496"/>
    </source>
</evidence>
<dbReference type="AlphaFoldDB" id="A0A097R486"/>
<evidence type="ECO:0000256" key="2">
    <source>
        <dbReference type="ARBA" id="ARBA00022448"/>
    </source>
</evidence>
<keyword evidence="5" id="KW-0598">Phosphotransferase system</keyword>
<accession>A0A097R486</accession>
<evidence type="ECO:0000313" key="9">
    <source>
        <dbReference type="Proteomes" id="UP000029986"/>
    </source>
</evidence>
<keyword evidence="9" id="KW-1185">Reference proteome</keyword>
<sequence>MLNTWLTDDTIQIRDSVDTWQEAVRLSAQPLLQKGIITPDYLAAIYQQHEKLGPYYVLAPGIAMPHARPEEGAKSLGLSLLSVKQDILFHSADNDPVNLIVMLSAPDSHSHIELISHLAEFFSDDDAVKRIHSASTLEEIKSIIEKF</sequence>
<name>A0A097R486_HAFAL</name>
<dbReference type="PANTHER" id="PTHR36203:SF4">
    <property type="entry name" value="MANNITOL-SPECIFIC CRYPTIC PHOSPHOTRANSFERASE ENZYME IIA COMPONENT"/>
    <property type="match status" value="1"/>
</dbReference>
<keyword evidence="6" id="KW-0418">Kinase</keyword>
<dbReference type="GO" id="GO:0009401">
    <property type="term" value="P:phosphoenolpyruvate-dependent sugar phosphotransferase system"/>
    <property type="evidence" value="ECO:0007669"/>
    <property type="project" value="UniProtKB-KW"/>
</dbReference>
<proteinExistence type="predicted"/>
<dbReference type="Proteomes" id="UP000029986">
    <property type="component" value="Chromosome"/>
</dbReference>
<dbReference type="eggNOG" id="COG1762">
    <property type="taxonomic scope" value="Bacteria"/>
</dbReference>
<protein>
    <submittedName>
        <fullName evidence="8">PTS ascorbate transporter subunit IIA</fullName>
    </submittedName>
</protein>
<dbReference type="SUPFAM" id="SSF55804">
    <property type="entry name" value="Phoshotransferase/anion transport protein"/>
    <property type="match status" value="1"/>
</dbReference>